<dbReference type="Pfam" id="PF01464">
    <property type="entry name" value="SLT"/>
    <property type="match status" value="1"/>
</dbReference>
<dbReference type="InterPro" id="IPR023346">
    <property type="entry name" value="Lysozyme-like_dom_sf"/>
</dbReference>
<evidence type="ECO:0000313" key="2">
    <source>
        <dbReference type="EMBL" id="MBI5249982.1"/>
    </source>
</evidence>
<dbReference type="Gene3D" id="1.10.530.10">
    <property type="match status" value="1"/>
</dbReference>
<organism evidence="2 3">
    <name type="scientific">Desulfomonile tiedjei</name>
    <dbReference type="NCBI Taxonomy" id="2358"/>
    <lineage>
        <taxon>Bacteria</taxon>
        <taxon>Pseudomonadati</taxon>
        <taxon>Thermodesulfobacteriota</taxon>
        <taxon>Desulfomonilia</taxon>
        <taxon>Desulfomonilales</taxon>
        <taxon>Desulfomonilaceae</taxon>
        <taxon>Desulfomonile</taxon>
    </lineage>
</organism>
<dbReference type="EMBL" id="JACRDE010000294">
    <property type="protein sequence ID" value="MBI5249982.1"/>
    <property type="molecule type" value="Genomic_DNA"/>
</dbReference>
<gene>
    <name evidence="2" type="ORF">HY912_10855</name>
</gene>
<dbReference type="AlphaFoldDB" id="A0A9D6V6I7"/>
<sequence length="469" mass="53249">MRRLLSAVAPCILLPVSCFVVLSYQSLDRAVNARLPLLTAYYISSQLDAEIGAAQSREPNELAPNYQRIIQDYRGVLTNKEVADLEPVSSGVILTSSAEALVAKFVLWRENLPTDFLSRDPVKDLVDQLNSMRDSERRNSSERENIIIRHSLDLLRQSAVGTEGSIAVKRGLPPETLKDGLVFCGEKIPVDRMDVRRRIEYQIAYLLADFRETTGIWLKRKDRYGEAIKRILERENIPIEFSLLPALESGYSRKVVSPSMAGGWWQFVRPTAIQSLSKERDLDWSLQVDSWKDERRDLALSTRSAARYLKWIRSKLGNGSTPGSWLTSAAAYNAGLSEIKYRTVAYSTDSYWDMKLPAETEDYVPRWIALYIIDANRHFYGMEMPEISPISFDTLEGIHLTRDLPLHHLAAMAECSVSFLREINSAVEKGEISFRATRNNSTVSHTIHLPNGCKEQILGTLKARMYLRD</sequence>
<protein>
    <submittedName>
        <fullName evidence="2">Lytic transglycosylase domain-containing protein</fullName>
    </submittedName>
</protein>
<dbReference type="Proteomes" id="UP000807825">
    <property type="component" value="Unassembled WGS sequence"/>
</dbReference>
<feature type="domain" description="Transglycosylase SLT" evidence="1">
    <location>
        <begin position="238"/>
        <end position="340"/>
    </location>
</feature>
<accession>A0A9D6V6I7</accession>
<dbReference type="InterPro" id="IPR008258">
    <property type="entry name" value="Transglycosylase_SLT_dom_1"/>
</dbReference>
<name>A0A9D6V6I7_9BACT</name>
<reference evidence="2" key="1">
    <citation type="submission" date="2020-07" db="EMBL/GenBank/DDBJ databases">
        <title>Huge and variable diversity of episymbiotic CPR bacteria and DPANN archaea in groundwater ecosystems.</title>
        <authorList>
            <person name="He C.Y."/>
            <person name="Keren R."/>
            <person name="Whittaker M."/>
            <person name="Farag I.F."/>
            <person name="Doudna J."/>
            <person name="Cate J.H.D."/>
            <person name="Banfield J.F."/>
        </authorList>
    </citation>
    <scope>NUCLEOTIDE SEQUENCE</scope>
    <source>
        <strain evidence="2">NC_groundwater_1664_Pr3_B-0.1um_52_9</strain>
    </source>
</reference>
<dbReference type="CDD" id="cd16894">
    <property type="entry name" value="MltD-like"/>
    <property type="match status" value="1"/>
</dbReference>
<evidence type="ECO:0000313" key="3">
    <source>
        <dbReference type="Proteomes" id="UP000807825"/>
    </source>
</evidence>
<proteinExistence type="predicted"/>
<dbReference type="SUPFAM" id="SSF53955">
    <property type="entry name" value="Lysozyme-like"/>
    <property type="match status" value="1"/>
</dbReference>
<evidence type="ECO:0000259" key="1">
    <source>
        <dbReference type="Pfam" id="PF01464"/>
    </source>
</evidence>
<comment type="caution">
    <text evidence="2">The sequence shown here is derived from an EMBL/GenBank/DDBJ whole genome shotgun (WGS) entry which is preliminary data.</text>
</comment>